<dbReference type="InterPro" id="IPR001387">
    <property type="entry name" value="Cro/C1-type_HTH"/>
</dbReference>
<dbReference type="SMART" id="SM00530">
    <property type="entry name" value="HTH_XRE"/>
    <property type="match status" value="1"/>
</dbReference>
<dbReference type="Gene3D" id="2.130.10.10">
    <property type="entry name" value="YVTN repeat-like/Quinoprotein amine dehydrogenase"/>
    <property type="match status" value="4"/>
</dbReference>
<dbReference type="InterPro" id="IPR027417">
    <property type="entry name" value="P-loop_NTPase"/>
</dbReference>
<dbReference type="SUPFAM" id="SSF50960">
    <property type="entry name" value="TolB, C-terminal domain"/>
    <property type="match status" value="1"/>
</dbReference>
<dbReference type="RefSeq" id="WP_359770641.1">
    <property type="nucleotide sequence ID" value="NZ_JBEYRR010000001.1"/>
</dbReference>
<keyword evidence="5" id="KW-1185">Reference proteome</keyword>
<dbReference type="Pfam" id="PF20703">
    <property type="entry name" value="nSTAND1"/>
    <property type="match status" value="1"/>
</dbReference>
<sequence length="1269" mass="137308">MGRRENPVDPGQGPVERFAYALRKVRQEAGAPTYRAMARKAGYSVTALSRAAAGEKLPSLAVALAYVEACGGDRAEWEERWREAQQEVDARVRVPQEETAEAPYRGLVRFEAGDRDLLFGRARLTDDLVRLAHAHRVTAVFGPSGSGKSSLLRAGLIPCLREAEDAALRPAAIRILTPGARPARDHTRLFTPAAPTGETWLVVDQFEETFTLCRDPAERRKFLDLPLSARAAGSRLRVVLGVRADFYARCLEHEGLAAVIREASLPVGPMTPSELHEAIVKPAAAAGLIVERSLTDRLIEEVGEEPGGLPLLSHALLETWRCRRGRTLTLQAYEAAGGIHGAIAQTAEAFYAGLTEPQAETVRRILLRLITPGDGTPDTRRPVDRTELDSTCPAGSEVSTLLHTLARARLITLDETTVDLAHEALITAWPRLYRWIDDARERLRRHRRLTQAARHWRDRGRDSGSLLRGTELTETEEFFRTAEQRGELTALEREFLHACTAARARARRLRHAGTGVVALLVSLALVAGAVAWQQSRTSEQRHREAVARRVAAVADSMRASDPVTAMRLSAAASTLSGTIETRAALLGALSQREQDVYEVPGVAPMGLTYLSGEGRIAVVAGDRVVRAWSATEHRPAGPPLPLDDETAVAVSSDGHRLIATSGDRVRLWNLRTGKPVGAPFGSAESFYSLGPGGRMVLGEGDTGGIKLWDTARRRVTFERRGSAVTSWAISPDDRLLALCPSRQRPVQLWDVAAHRKRPGPWPHAHRRAACEEEASLQFTPDGRGLMSRTAHGLRVWDMGKQRERARIRHKGLREATVSPGGMFVVATDGKEILLWRTEDPKRPAFRVPLTNESATELRFDVRAGVIRYLSELGHTDVAVRTLSYGAALSGSWNKMPAVQGGFSGNGRVLALERRDKDIARFEVRRVSSGKLISRTPAVRCKERPLFSGDTCHIALTLSPDGSALASTRITLDATGKPGASGPVTLWDVHKGSRSRSLTMPSSSREEAPLAGLAFTRGGRSLLIRRWDGKPTETADVSHAVRAKQTPADRLAANSGNSRGPWSTRATWGSSGRSPLAVRPDGRLLAAPGQSSVLPSGRTAPNGLPAEETTALAFSPDGKHLAAGADNGRVVLWDGAVKQTFGALTGTYDAARARPGPVDAEAVTALAYSPDGTTVAVGGEHGTLQLWDAASRRPLGTPLPTPGDAVLALAFSPDGRTLHVAGRHSAVRSVAVDTERVTTSVCARAHGGLSRSDWRKYIPEVLYRDVCAGR</sequence>
<dbReference type="SUPFAM" id="SSF50998">
    <property type="entry name" value="Quinoprotein alcohol dehydrogenase-like"/>
    <property type="match status" value="1"/>
</dbReference>
<dbReference type="PANTHER" id="PTHR19879">
    <property type="entry name" value="TRANSCRIPTION INITIATION FACTOR TFIID"/>
    <property type="match status" value="1"/>
</dbReference>
<dbReference type="InterPro" id="IPR001680">
    <property type="entry name" value="WD40_rpt"/>
</dbReference>
<feature type="repeat" description="WD" evidence="1">
    <location>
        <begin position="1109"/>
        <end position="1133"/>
    </location>
</feature>
<evidence type="ECO:0000259" key="3">
    <source>
        <dbReference type="SMART" id="SM00530"/>
    </source>
</evidence>
<dbReference type="Pfam" id="PF00400">
    <property type="entry name" value="WD40"/>
    <property type="match status" value="2"/>
</dbReference>
<dbReference type="Proteomes" id="UP001553843">
    <property type="component" value="Unassembled WGS sequence"/>
</dbReference>
<gene>
    <name evidence="4" type="ORF">AB0887_10855</name>
</gene>
<dbReference type="Gene3D" id="3.40.50.300">
    <property type="entry name" value="P-loop containing nucleotide triphosphate hydrolases"/>
    <property type="match status" value="1"/>
</dbReference>
<name>A0ABV3LSL2_9ACTN</name>
<evidence type="ECO:0000256" key="2">
    <source>
        <dbReference type="SAM" id="MobiDB-lite"/>
    </source>
</evidence>
<dbReference type="PANTHER" id="PTHR19879:SF9">
    <property type="entry name" value="TRANSCRIPTION INITIATION FACTOR TFIID SUBUNIT 5"/>
    <property type="match status" value="1"/>
</dbReference>
<dbReference type="InterPro" id="IPR015943">
    <property type="entry name" value="WD40/YVTN_repeat-like_dom_sf"/>
</dbReference>
<proteinExistence type="predicted"/>
<comment type="caution">
    <text evidence="4">The sequence shown here is derived from an EMBL/GenBank/DDBJ whole genome shotgun (WGS) entry which is preliminary data.</text>
</comment>
<evidence type="ECO:0000313" key="4">
    <source>
        <dbReference type="EMBL" id="MEW2362446.1"/>
    </source>
</evidence>
<feature type="compositionally biased region" description="Polar residues" evidence="2">
    <location>
        <begin position="1053"/>
        <end position="1072"/>
    </location>
</feature>
<dbReference type="PROSITE" id="PS50082">
    <property type="entry name" value="WD_REPEATS_2"/>
    <property type="match status" value="2"/>
</dbReference>
<dbReference type="PROSITE" id="PS50294">
    <property type="entry name" value="WD_REPEATS_REGION"/>
    <property type="match status" value="1"/>
</dbReference>
<reference evidence="4 5" key="1">
    <citation type="submission" date="2024-06" db="EMBL/GenBank/DDBJ databases">
        <title>The Natural Products Discovery Center: Release of the First 8490 Sequenced Strains for Exploring Actinobacteria Biosynthetic Diversity.</title>
        <authorList>
            <person name="Kalkreuter E."/>
            <person name="Kautsar S.A."/>
            <person name="Yang D."/>
            <person name="Bader C.D."/>
            <person name="Teijaro C.N."/>
            <person name="Fluegel L."/>
            <person name="Davis C.M."/>
            <person name="Simpson J.R."/>
            <person name="Lauterbach L."/>
            <person name="Steele A.D."/>
            <person name="Gui C."/>
            <person name="Meng S."/>
            <person name="Li G."/>
            <person name="Viehrig K."/>
            <person name="Ye F."/>
            <person name="Su P."/>
            <person name="Kiefer A.F."/>
            <person name="Nichols A."/>
            <person name="Cepeda A.J."/>
            <person name="Yan W."/>
            <person name="Fan B."/>
            <person name="Jiang Y."/>
            <person name="Adhikari A."/>
            <person name="Zheng C.-J."/>
            <person name="Schuster L."/>
            <person name="Cowan T.M."/>
            <person name="Smanski M.J."/>
            <person name="Chevrette M.G."/>
            <person name="De Carvalho L.P.S."/>
            <person name="Shen B."/>
        </authorList>
    </citation>
    <scope>NUCLEOTIDE SEQUENCE [LARGE SCALE GENOMIC DNA]</scope>
    <source>
        <strain evidence="4 5">NPDC047833</strain>
    </source>
</reference>
<organism evidence="4 5">
    <name type="scientific">Streptomyces huasconensis</name>
    <dbReference type="NCBI Taxonomy" id="1854574"/>
    <lineage>
        <taxon>Bacteria</taxon>
        <taxon>Bacillati</taxon>
        <taxon>Actinomycetota</taxon>
        <taxon>Actinomycetes</taxon>
        <taxon>Kitasatosporales</taxon>
        <taxon>Streptomycetaceae</taxon>
        <taxon>Streptomyces</taxon>
    </lineage>
</organism>
<dbReference type="InterPro" id="IPR011047">
    <property type="entry name" value="Quinoprotein_ADH-like_sf"/>
</dbReference>
<dbReference type="InterPro" id="IPR049052">
    <property type="entry name" value="nSTAND1"/>
</dbReference>
<feature type="repeat" description="WD" evidence="1">
    <location>
        <begin position="1162"/>
        <end position="1196"/>
    </location>
</feature>
<feature type="domain" description="HTH cro/C1-type" evidence="3">
    <location>
        <begin position="21"/>
        <end position="77"/>
    </location>
</feature>
<dbReference type="EMBL" id="JBEYRS010000003">
    <property type="protein sequence ID" value="MEW2362446.1"/>
    <property type="molecule type" value="Genomic_DNA"/>
</dbReference>
<dbReference type="CDD" id="cd00093">
    <property type="entry name" value="HTH_XRE"/>
    <property type="match status" value="1"/>
</dbReference>
<evidence type="ECO:0000256" key="1">
    <source>
        <dbReference type="PROSITE-ProRule" id="PRU00221"/>
    </source>
</evidence>
<feature type="region of interest" description="Disordered" evidence="2">
    <location>
        <begin position="1032"/>
        <end position="1075"/>
    </location>
</feature>
<keyword evidence="1" id="KW-0853">WD repeat</keyword>
<evidence type="ECO:0000313" key="5">
    <source>
        <dbReference type="Proteomes" id="UP001553843"/>
    </source>
</evidence>
<accession>A0ABV3LSL2</accession>
<protein>
    <recommendedName>
        <fullName evidence="3">HTH cro/C1-type domain-containing protein</fullName>
    </recommendedName>
</protein>
<dbReference type="SUPFAM" id="SSF52540">
    <property type="entry name" value="P-loop containing nucleoside triphosphate hydrolases"/>
    <property type="match status" value="1"/>
</dbReference>
<dbReference type="SMART" id="SM00320">
    <property type="entry name" value="WD40"/>
    <property type="match status" value="7"/>
</dbReference>